<sequence length="116" mass="12244">ARPEAAGLTSILSSKLNRATIADVITLNKMVGHLRQDVLHIGVSDAGGVDGTTAGLGADGMIEDPVQGSWIVLASDKLPAHDEHLRVSVLSWRSTKLKRRVTSTLASEYVGLLSDS</sequence>
<dbReference type="OrthoDB" id="434385at2759"/>
<dbReference type="EMBL" id="CAJNJA010039738">
    <property type="protein sequence ID" value="CAE7759531.1"/>
    <property type="molecule type" value="Genomic_DNA"/>
</dbReference>
<comment type="caution">
    <text evidence="1">The sequence shown here is derived from an EMBL/GenBank/DDBJ whole genome shotgun (WGS) entry which is preliminary data.</text>
</comment>
<evidence type="ECO:0000313" key="2">
    <source>
        <dbReference type="Proteomes" id="UP000601435"/>
    </source>
</evidence>
<evidence type="ECO:0000313" key="1">
    <source>
        <dbReference type="EMBL" id="CAE7759531.1"/>
    </source>
</evidence>
<reference evidence="1" key="1">
    <citation type="submission" date="2021-02" db="EMBL/GenBank/DDBJ databases">
        <authorList>
            <person name="Dougan E. K."/>
            <person name="Rhodes N."/>
            <person name="Thang M."/>
            <person name="Chan C."/>
        </authorList>
    </citation>
    <scope>NUCLEOTIDE SEQUENCE</scope>
</reference>
<feature type="non-terminal residue" evidence="1">
    <location>
        <position position="1"/>
    </location>
</feature>
<keyword evidence="2" id="KW-1185">Reference proteome</keyword>
<protein>
    <submittedName>
        <fullName evidence="1">SRR1 protein</fullName>
    </submittedName>
</protein>
<dbReference type="Proteomes" id="UP000601435">
    <property type="component" value="Unassembled WGS sequence"/>
</dbReference>
<proteinExistence type="predicted"/>
<organism evidence="1 2">
    <name type="scientific">Symbiodinium necroappetens</name>
    <dbReference type="NCBI Taxonomy" id="1628268"/>
    <lineage>
        <taxon>Eukaryota</taxon>
        <taxon>Sar</taxon>
        <taxon>Alveolata</taxon>
        <taxon>Dinophyceae</taxon>
        <taxon>Suessiales</taxon>
        <taxon>Symbiodiniaceae</taxon>
        <taxon>Symbiodinium</taxon>
    </lineage>
</organism>
<feature type="non-terminal residue" evidence="1">
    <location>
        <position position="116"/>
    </location>
</feature>
<dbReference type="AlphaFoldDB" id="A0A812XYM2"/>
<gene>
    <name evidence="1" type="primary">SRR1</name>
    <name evidence="1" type="ORF">SNEC2469_LOCUS22086</name>
</gene>
<name>A0A812XYM2_9DINO</name>
<accession>A0A812XYM2</accession>